<dbReference type="EMBL" id="JXLN01011999">
    <property type="protein sequence ID" value="KPM07905.1"/>
    <property type="molecule type" value="Genomic_DNA"/>
</dbReference>
<dbReference type="PANTHER" id="PTHR11266:SF17">
    <property type="entry name" value="PROTEIN MPV17"/>
    <property type="match status" value="1"/>
</dbReference>
<feature type="transmembrane region" description="Helical" evidence="7">
    <location>
        <begin position="90"/>
        <end position="111"/>
    </location>
</feature>
<dbReference type="Pfam" id="PF04117">
    <property type="entry name" value="Mpv17_PMP22"/>
    <property type="match status" value="1"/>
</dbReference>
<sequence>MNLIRAYGNVMIKHPIKTQCLTTAVLVTTGDIIAQKLIEDQSRLNVKRTAKFALFGLLYVGPSVTYWYRFLDRSFGRSKSIRLKPWQKLIVDQSFFNPAINFFALIILGVLDQKKSTEIVENIQKNYLDIMIASYKIWPLVQLINFYLIPLNYRSVFVAAFSLAWNSYYTWKLGEKSSEYLQNSKANHQD</sequence>
<dbReference type="OMA" id="WYQSKLA"/>
<dbReference type="GO" id="GO:0015267">
    <property type="term" value="F:channel activity"/>
    <property type="evidence" value="ECO:0007669"/>
    <property type="project" value="TreeGrafter"/>
</dbReference>
<reference evidence="8 9" key="1">
    <citation type="journal article" date="2015" name="Parasit. Vectors">
        <title>Draft genome of the scabies mite.</title>
        <authorList>
            <person name="Rider S.D.Jr."/>
            <person name="Morgan M.S."/>
            <person name="Arlian L.G."/>
        </authorList>
    </citation>
    <scope>NUCLEOTIDE SEQUENCE [LARGE SCALE GENOMIC DNA]</scope>
    <source>
        <strain evidence="8">Arlian Lab</strain>
    </source>
</reference>
<evidence type="ECO:0000313" key="8">
    <source>
        <dbReference type="EMBL" id="KPM07905.1"/>
    </source>
</evidence>
<dbReference type="VEuPathDB" id="VectorBase:SSCA003196"/>
<dbReference type="OrthoDB" id="430207at2759"/>
<name>A0A132ABF8_SARSC</name>
<evidence type="ECO:0000256" key="7">
    <source>
        <dbReference type="RuleBase" id="RU363053"/>
    </source>
</evidence>
<dbReference type="GO" id="GO:0016020">
    <property type="term" value="C:membrane"/>
    <property type="evidence" value="ECO:0007669"/>
    <property type="project" value="UniProtKB-SubCell"/>
</dbReference>
<evidence type="ECO:0000256" key="2">
    <source>
        <dbReference type="ARBA" id="ARBA00006824"/>
    </source>
</evidence>
<keyword evidence="4 7" id="KW-1133">Transmembrane helix</keyword>
<dbReference type="InterPro" id="IPR007248">
    <property type="entry name" value="Mpv17_PMP22"/>
</dbReference>
<evidence type="ECO:0000256" key="1">
    <source>
        <dbReference type="ARBA" id="ARBA00004141"/>
    </source>
</evidence>
<evidence type="ECO:0000313" key="9">
    <source>
        <dbReference type="Proteomes" id="UP000616769"/>
    </source>
</evidence>
<comment type="similarity">
    <text evidence="2 7">Belongs to the peroxisomal membrane protein PXMP2/4 family.</text>
</comment>
<feature type="transmembrane region" description="Helical" evidence="7">
    <location>
        <begin position="52"/>
        <end position="70"/>
    </location>
</feature>
<proteinExistence type="inferred from homology"/>
<dbReference type="PANTHER" id="PTHR11266">
    <property type="entry name" value="PEROXISOMAL MEMBRANE PROTEIN 2, PXMP2 MPV17"/>
    <property type="match status" value="1"/>
</dbReference>
<comment type="subcellular location">
    <subcellularLocation>
        <location evidence="1">Membrane</location>
        <topology evidence="1">Multi-pass membrane protein</topology>
    </subcellularLocation>
</comment>
<dbReference type="Proteomes" id="UP000616769">
    <property type="component" value="Unassembled WGS sequence"/>
</dbReference>
<keyword evidence="5 7" id="KW-0472">Membrane</keyword>
<accession>A0A132ABF8</accession>
<evidence type="ECO:0000256" key="4">
    <source>
        <dbReference type="ARBA" id="ARBA00022989"/>
    </source>
</evidence>
<comment type="caution">
    <text evidence="8">The sequence shown here is derived from an EMBL/GenBank/DDBJ whole genome shotgun (WGS) entry which is preliminary data.</text>
</comment>
<organism evidence="8 9">
    <name type="scientific">Sarcoptes scabiei</name>
    <name type="common">Itch mite</name>
    <name type="synonym">Acarus scabiei</name>
    <dbReference type="NCBI Taxonomy" id="52283"/>
    <lineage>
        <taxon>Eukaryota</taxon>
        <taxon>Metazoa</taxon>
        <taxon>Ecdysozoa</taxon>
        <taxon>Arthropoda</taxon>
        <taxon>Chelicerata</taxon>
        <taxon>Arachnida</taxon>
        <taxon>Acari</taxon>
        <taxon>Acariformes</taxon>
        <taxon>Sarcoptiformes</taxon>
        <taxon>Astigmata</taxon>
        <taxon>Psoroptidia</taxon>
        <taxon>Sarcoptoidea</taxon>
        <taxon>Sarcoptidae</taxon>
        <taxon>Sarcoptinae</taxon>
        <taxon>Sarcoptes</taxon>
    </lineage>
</organism>
<protein>
    <recommendedName>
        <fullName evidence="6">Mitochondrial inner membrane protein Mpv17</fullName>
    </recommendedName>
</protein>
<dbReference type="AlphaFoldDB" id="A0A132ABF8"/>
<dbReference type="GO" id="GO:1901858">
    <property type="term" value="P:regulation of mitochondrial DNA metabolic process"/>
    <property type="evidence" value="ECO:0007669"/>
    <property type="project" value="TreeGrafter"/>
</dbReference>
<evidence type="ECO:0000256" key="6">
    <source>
        <dbReference type="ARBA" id="ARBA00049743"/>
    </source>
</evidence>
<gene>
    <name evidence="8" type="ORF">QR98_0064170</name>
</gene>
<dbReference type="GO" id="GO:0005739">
    <property type="term" value="C:mitochondrion"/>
    <property type="evidence" value="ECO:0007669"/>
    <property type="project" value="TreeGrafter"/>
</dbReference>
<keyword evidence="3 7" id="KW-0812">Transmembrane</keyword>
<evidence type="ECO:0000256" key="5">
    <source>
        <dbReference type="ARBA" id="ARBA00023136"/>
    </source>
</evidence>
<evidence type="ECO:0000256" key="3">
    <source>
        <dbReference type="ARBA" id="ARBA00022692"/>
    </source>
</evidence>